<gene>
    <name evidence="20" type="ORF">QTP70_026846</name>
</gene>
<accession>A0AAE0PYK6</accession>
<comment type="pathway">
    <text evidence="2">Lipid metabolism; phospholipid metabolism.</text>
</comment>
<dbReference type="InterPro" id="IPR011992">
    <property type="entry name" value="EF-hand-dom_pair"/>
</dbReference>
<evidence type="ECO:0000256" key="10">
    <source>
        <dbReference type="ARBA" id="ARBA00022989"/>
    </source>
</evidence>
<keyword evidence="11" id="KW-0443">Lipid metabolism</keyword>
<evidence type="ECO:0000313" key="20">
    <source>
        <dbReference type="EMBL" id="KAK3510130.1"/>
    </source>
</evidence>
<keyword evidence="14" id="KW-1208">Phospholipid metabolism</keyword>
<evidence type="ECO:0000256" key="17">
    <source>
        <dbReference type="SAM" id="MobiDB-lite"/>
    </source>
</evidence>
<keyword evidence="15" id="KW-0012">Acyltransferase</keyword>
<dbReference type="PANTHER" id="PTHR23063">
    <property type="entry name" value="PHOSPHOLIPID ACYLTRANSFERASE"/>
    <property type="match status" value="1"/>
</dbReference>
<reference evidence="20" key="1">
    <citation type="submission" date="2023-06" db="EMBL/GenBank/DDBJ databases">
        <title>Male Hemibagrus guttatus genome.</title>
        <authorList>
            <person name="Bian C."/>
        </authorList>
    </citation>
    <scope>NUCLEOTIDE SEQUENCE</scope>
    <source>
        <strain evidence="20">Male_cb2023</strain>
        <tissue evidence="20">Muscle</tissue>
    </source>
</reference>
<dbReference type="SMART" id="SM00563">
    <property type="entry name" value="PlsC"/>
    <property type="match status" value="1"/>
</dbReference>
<dbReference type="Pfam" id="PF00036">
    <property type="entry name" value="EF-hand_1"/>
    <property type="match status" value="1"/>
</dbReference>
<dbReference type="InterPro" id="IPR018247">
    <property type="entry name" value="EF_Hand_1_Ca_BS"/>
</dbReference>
<dbReference type="PROSITE" id="PS00018">
    <property type="entry name" value="EF_HAND_1"/>
    <property type="match status" value="3"/>
</dbReference>
<keyword evidence="12 18" id="KW-0472">Membrane</keyword>
<evidence type="ECO:0000256" key="18">
    <source>
        <dbReference type="SAM" id="Phobius"/>
    </source>
</evidence>
<evidence type="ECO:0000259" key="19">
    <source>
        <dbReference type="PROSITE" id="PS50222"/>
    </source>
</evidence>
<keyword evidence="10 18" id="KW-1133">Transmembrane helix</keyword>
<feature type="domain" description="EF-hand" evidence="19">
    <location>
        <begin position="491"/>
        <end position="522"/>
    </location>
</feature>
<evidence type="ECO:0000256" key="4">
    <source>
        <dbReference type="ARBA" id="ARBA00022516"/>
    </source>
</evidence>
<dbReference type="CDD" id="cd00051">
    <property type="entry name" value="EFh"/>
    <property type="match status" value="2"/>
</dbReference>
<keyword evidence="4" id="KW-0444">Lipid biosynthesis</keyword>
<comment type="subcellular location">
    <subcellularLocation>
        <location evidence="1">Membrane</location>
    </subcellularLocation>
</comment>
<feature type="region of interest" description="Disordered" evidence="17">
    <location>
        <begin position="547"/>
        <end position="571"/>
    </location>
</feature>
<protein>
    <recommendedName>
        <fullName evidence="19">EF-hand domain-containing protein</fullName>
    </recommendedName>
</protein>
<dbReference type="Pfam" id="PF01553">
    <property type="entry name" value="Acyltransferase"/>
    <property type="match status" value="1"/>
</dbReference>
<comment type="pathway">
    <text evidence="16">Phospholipid metabolism.</text>
</comment>
<dbReference type="InterPro" id="IPR002123">
    <property type="entry name" value="Plipid/glycerol_acylTrfase"/>
</dbReference>
<dbReference type="AlphaFoldDB" id="A0AAE0PYK6"/>
<comment type="caution">
    <text evidence="20">The sequence shown here is derived from an EMBL/GenBank/DDBJ whole genome shotgun (WGS) entry which is preliminary data.</text>
</comment>
<dbReference type="Proteomes" id="UP001274896">
    <property type="component" value="Unassembled WGS sequence"/>
</dbReference>
<feature type="compositionally biased region" description="Low complexity" evidence="17">
    <location>
        <begin position="547"/>
        <end position="557"/>
    </location>
</feature>
<dbReference type="PROSITE" id="PS50222">
    <property type="entry name" value="EF_HAND_2"/>
    <property type="match status" value="3"/>
</dbReference>
<keyword evidence="8" id="KW-0677">Repeat</keyword>
<keyword evidence="13" id="KW-0594">Phospholipid biosynthesis</keyword>
<organism evidence="20 21">
    <name type="scientific">Hemibagrus guttatus</name>
    <dbReference type="NCBI Taxonomy" id="175788"/>
    <lineage>
        <taxon>Eukaryota</taxon>
        <taxon>Metazoa</taxon>
        <taxon>Chordata</taxon>
        <taxon>Craniata</taxon>
        <taxon>Vertebrata</taxon>
        <taxon>Euteleostomi</taxon>
        <taxon>Actinopterygii</taxon>
        <taxon>Neopterygii</taxon>
        <taxon>Teleostei</taxon>
        <taxon>Ostariophysi</taxon>
        <taxon>Siluriformes</taxon>
        <taxon>Bagridae</taxon>
        <taxon>Hemibagrus</taxon>
    </lineage>
</organism>
<evidence type="ECO:0000256" key="2">
    <source>
        <dbReference type="ARBA" id="ARBA00005074"/>
    </source>
</evidence>
<dbReference type="GO" id="GO:0042171">
    <property type="term" value="F:lysophosphatidic acid acyltransferase activity"/>
    <property type="evidence" value="ECO:0007669"/>
    <property type="project" value="TreeGrafter"/>
</dbReference>
<dbReference type="EMBL" id="JAUCMX010000026">
    <property type="protein sequence ID" value="KAK3510130.1"/>
    <property type="molecule type" value="Genomic_DNA"/>
</dbReference>
<keyword evidence="9" id="KW-0106">Calcium</keyword>
<dbReference type="GO" id="GO:0016020">
    <property type="term" value="C:membrane"/>
    <property type="evidence" value="ECO:0007669"/>
    <property type="project" value="UniProtKB-SubCell"/>
</dbReference>
<evidence type="ECO:0000256" key="11">
    <source>
        <dbReference type="ARBA" id="ARBA00023098"/>
    </source>
</evidence>
<evidence type="ECO:0000256" key="16">
    <source>
        <dbReference type="ARBA" id="ARBA00025707"/>
    </source>
</evidence>
<evidence type="ECO:0000256" key="1">
    <source>
        <dbReference type="ARBA" id="ARBA00004370"/>
    </source>
</evidence>
<evidence type="ECO:0000256" key="9">
    <source>
        <dbReference type="ARBA" id="ARBA00022837"/>
    </source>
</evidence>
<dbReference type="GO" id="GO:0005509">
    <property type="term" value="F:calcium ion binding"/>
    <property type="evidence" value="ECO:0007669"/>
    <property type="project" value="InterPro"/>
</dbReference>
<dbReference type="GO" id="GO:0005783">
    <property type="term" value="C:endoplasmic reticulum"/>
    <property type="evidence" value="ECO:0007669"/>
    <property type="project" value="TreeGrafter"/>
</dbReference>
<keyword evidence="21" id="KW-1185">Reference proteome</keyword>
<dbReference type="SUPFAM" id="SSF47473">
    <property type="entry name" value="EF-hand"/>
    <property type="match status" value="1"/>
</dbReference>
<sequence>TRTERLHTVVFCAKHLASTRKCSAVTAPVLLLHRRVALEHAHNLKMPPKRVFPRQESLLLPAVVNPFCLDLKLTKSDKIKCFLLGIILVPLRCVLLFLVLMVAWLISSLITFKRPLKGELEPFTGWRSFMCHRVMAVLGRLCFFAMGFRIIVKGKQATSKDAPILAGAPHSSFFDSIICIVSGMPSVVSRTENLLPPMFGRFLRCLQPIVVSREDPDSRKNTITHITNRARSEGHWPQLLIFPEGTCTNRSCLITFKQGAFLPGVPVQPVLIRYPDKLDTVTWTWQGPAFRTLVLLTLCQLYTTVEIEYLPPYIPNEEEKNNPIKFAQSVRSQMAKALGVPETDHTFEDCRLMISAGQLTLPMEAGLVEFTKISRKLNLKWDNMHKELENFATIAKSCKGGRIGIEEFAGFLKLPISPVLQELFALFDRDGDGTVDFREYVIGMTVLCRPANTEEVIQTAFKLFDVDDDNRITRDEFASLLRSTLGVCDLDVTNLFNEIDIDGSDHITYDEFLAFAYTHPEYAKLFTTYIELQRYQCGMKMGERSISPLTSSSTLPSNEQQEECNPDKKDD</sequence>
<evidence type="ECO:0000313" key="21">
    <source>
        <dbReference type="Proteomes" id="UP001274896"/>
    </source>
</evidence>
<evidence type="ECO:0000256" key="7">
    <source>
        <dbReference type="ARBA" id="ARBA00022723"/>
    </source>
</evidence>
<dbReference type="PANTHER" id="PTHR23063:SF21">
    <property type="entry name" value="LYSOPHOSPHATIDYLCHOLINE ACYLTRANSFERASE 2"/>
    <property type="match status" value="1"/>
</dbReference>
<dbReference type="Pfam" id="PF13499">
    <property type="entry name" value="EF-hand_7"/>
    <property type="match status" value="1"/>
</dbReference>
<dbReference type="FunFam" id="1.10.238.10:FF:000178">
    <property type="entry name" value="Calmodulin-2 A"/>
    <property type="match status" value="1"/>
</dbReference>
<evidence type="ECO:0000256" key="13">
    <source>
        <dbReference type="ARBA" id="ARBA00023209"/>
    </source>
</evidence>
<proteinExistence type="inferred from homology"/>
<evidence type="ECO:0000256" key="6">
    <source>
        <dbReference type="ARBA" id="ARBA00022692"/>
    </source>
</evidence>
<dbReference type="CDD" id="cd07991">
    <property type="entry name" value="LPLAT_LPCAT1-like"/>
    <property type="match status" value="1"/>
</dbReference>
<feature type="domain" description="EF-hand" evidence="19">
    <location>
        <begin position="452"/>
        <end position="487"/>
    </location>
</feature>
<feature type="transmembrane region" description="Helical" evidence="18">
    <location>
        <begin position="81"/>
        <end position="106"/>
    </location>
</feature>
<evidence type="ECO:0000256" key="12">
    <source>
        <dbReference type="ARBA" id="ARBA00023136"/>
    </source>
</evidence>
<dbReference type="GO" id="GO:0047184">
    <property type="term" value="F:1-acylglycerophosphocholine O-acyltransferase activity"/>
    <property type="evidence" value="ECO:0007669"/>
    <property type="project" value="TreeGrafter"/>
</dbReference>
<keyword evidence="5" id="KW-0808">Transferase</keyword>
<feature type="domain" description="EF-hand" evidence="19">
    <location>
        <begin position="415"/>
        <end position="450"/>
    </location>
</feature>
<evidence type="ECO:0000256" key="3">
    <source>
        <dbReference type="ARBA" id="ARBA00008655"/>
    </source>
</evidence>
<name>A0AAE0PYK6_9TELE</name>
<dbReference type="SUPFAM" id="SSF69593">
    <property type="entry name" value="Glycerol-3-phosphate (1)-acyltransferase"/>
    <property type="match status" value="1"/>
</dbReference>
<comment type="similarity">
    <text evidence="3">Belongs to the 1-acyl-sn-glycerol-3-phosphate acyltransferase family.</text>
</comment>
<feature type="non-terminal residue" evidence="20">
    <location>
        <position position="571"/>
    </location>
</feature>
<dbReference type="InterPro" id="IPR002048">
    <property type="entry name" value="EF_hand_dom"/>
</dbReference>
<dbReference type="Gene3D" id="1.10.238.10">
    <property type="entry name" value="EF-hand"/>
    <property type="match status" value="1"/>
</dbReference>
<evidence type="ECO:0000256" key="15">
    <source>
        <dbReference type="ARBA" id="ARBA00023315"/>
    </source>
</evidence>
<evidence type="ECO:0000256" key="5">
    <source>
        <dbReference type="ARBA" id="ARBA00022679"/>
    </source>
</evidence>
<keyword evidence="7" id="KW-0479">Metal-binding</keyword>
<evidence type="ECO:0000256" key="8">
    <source>
        <dbReference type="ARBA" id="ARBA00022737"/>
    </source>
</evidence>
<keyword evidence="6 18" id="KW-0812">Transmembrane</keyword>
<evidence type="ECO:0000256" key="14">
    <source>
        <dbReference type="ARBA" id="ARBA00023264"/>
    </source>
</evidence>
<dbReference type="GO" id="GO:0008654">
    <property type="term" value="P:phospholipid biosynthetic process"/>
    <property type="evidence" value="ECO:0007669"/>
    <property type="project" value="UniProtKB-KW"/>
</dbReference>
<dbReference type="SMART" id="SM00054">
    <property type="entry name" value="EFh"/>
    <property type="match status" value="3"/>
</dbReference>
<dbReference type="InterPro" id="IPR045252">
    <property type="entry name" value="LPCAT1-like"/>
</dbReference>